<organism evidence="1 2">
    <name type="scientific">Zophobas morio</name>
    <dbReference type="NCBI Taxonomy" id="2755281"/>
    <lineage>
        <taxon>Eukaryota</taxon>
        <taxon>Metazoa</taxon>
        <taxon>Ecdysozoa</taxon>
        <taxon>Arthropoda</taxon>
        <taxon>Hexapoda</taxon>
        <taxon>Insecta</taxon>
        <taxon>Pterygota</taxon>
        <taxon>Neoptera</taxon>
        <taxon>Endopterygota</taxon>
        <taxon>Coleoptera</taxon>
        <taxon>Polyphaga</taxon>
        <taxon>Cucujiformia</taxon>
        <taxon>Tenebrionidae</taxon>
        <taxon>Zophobas</taxon>
    </lineage>
</organism>
<keyword evidence="2" id="KW-1185">Reference proteome</keyword>
<dbReference type="EMBL" id="JALNTZ010000007">
    <property type="protein sequence ID" value="KAJ3646521.1"/>
    <property type="molecule type" value="Genomic_DNA"/>
</dbReference>
<accession>A0AA38M7Q7</accession>
<reference evidence="1" key="1">
    <citation type="journal article" date="2023" name="G3 (Bethesda)">
        <title>Whole genome assemblies of Zophobas morio and Tenebrio molitor.</title>
        <authorList>
            <person name="Kaur S."/>
            <person name="Stinson S.A."/>
            <person name="diCenzo G.C."/>
        </authorList>
    </citation>
    <scope>NUCLEOTIDE SEQUENCE</scope>
    <source>
        <strain evidence="1">QUZm001</strain>
    </source>
</reference>
<evidence type="ECO:0000313" key="2">
    <source>
        <dbReference type="Proteomes" id="UP001168821"/>
    </source>
</evidence>
<comment type="caution">
    <text evidence="1">The sequence shown here is derived from an EMBL/GenBank/DDBJ whole genome shotgun (WGS) entry which is preliminary data.</text>
</comment>
<protein>
    <submittedName>
        <fullName evidence="1">Uncharacterized protein</fullName>
    </submittedName>
</protein>
<gene>
    <name evidence="1" type="ORF">Zmor_024106</name>
</gene>
<evidence type="ECO:0000313" key="1">
    <source>
        <dbReference type="EMBL" id="KAJ3646521.1"/>
    </source>
</evidence>
<name>A0AA38M7Q7_9CUCU</name>
<dbReference type="AlphaFoldDB" id="A0AA38M7Q7"/>
<sequence>MLGSEKVEEKVFRGTKPDVAIEIRQLIKRGLICRHSEVNRAPIGDRDGLCAGGVPRASGEGPTALAARNAPARGCLYLVDNCHVLEKKSGTDSQSIPFTLTSHHLSPHPGSSQTHKQQQCGFRYCGRTLE</sequence>
<proteinExistence type="predicted"/>
<dbReference type="Proteomes" id="UP001168821">
    <property type="component" value="Unassembled WGS sequence"/>
</dbReference>